<sequence length="78" mass="8514">MWSCGLLDQTAQNGAHGLNQSIGAPGSRAQQRLCVAQRSAALSGFLHLRLGGKLWREGKSWCSFKLVSLRSDLLVMMI</sequence>
<reference evidence="1 2" key="1">
    <citation type="submission" date="2021-06" db="EMBL/GenBank/DDBJ databases">
        <authorList>
            <person name="Palmer J.M."/>
        </authorList>
    </citation>
    <scope>NUCLEOTIDE SEQUENCE [LARGE SCALE GENOMIC DNA]</scope>
    <source>
        <strain evidence="1 2">CL_MEX2019</strain>
        <tissue evidence="1">Muscle</tissue>
    </source>
</reference>
<name>A0ABU7E917_9TELE</name>
<evidence type="ECO:0000313" key="2">
    <source>
        <dbReference type="Proteomes" id="UP001352852"/>
    </source>
</evidence>
<accession>A0ABU7E917</accession>
<organism evidence="1 2">
    <name type="scientific">Characodon lateralis</name>
    <dbReference type="NCBI Taxonomy" id="208331"/>
    <lineage>
        <taxon>Eukaryota</taxon>
        <taxon>Metazoa</taxon>
        <taxon>Chordata</taxon>
        <taxon>Craniata</taxon>
        <taxon>Vertebrata</taxon>
        <taxon>Euteleostomi</taxon>
        <taxon>Actinopterygii</taxon>
        <taxon>Neopterygii</taxon>
        <taxon>Teleostei</taxon>
        <taxon>Neoteleostei</taxon>
        <taxon>Acanthomorphata</taxon>
        <taxon>Ovalentaria</taxon>
        <taxon>Atherinomorphae</taxon>
        <taxon>Cyprinodontiformes</taxon>
        <taxon>Goodeidae</taxon>
        <taxon>Characodon</taxon>
    </lineage>
</organism>
<keyword evidence="2" id="KW-1185">Reference proteome</keyword>
<protein>
    <submittedName>
        <fullName evidence="1">Uncharacterized protein</fullName>
    </submittedName>
</protein>
<dbReference type="Proteomes" id="UP001352852">
    <property type="component" value="Unassembled WGS sequence"/>
</dbReference>
<comment type="caution">
    <text evidence="1">The sequence shown here is derived from an EMBL/GenBank/DDBJ whole genome shotgun (WGS) entry which is preliminary data.</text>
</comment>
<dbReference type="EMBL" id="JAHUTJ010045563">
    <property type="protein sequence ID" value="MED6282279.1"/>
    <property type="molecule type" value="Genomic_DNA"/>
</dbReference>
<gene>
    <name evidence="1" type="ORF">CHARACLAT_030438</name>
</gene>
<evidence type="ECO:0000313" key="1">
    <source>
        <dbReference type="EMBL" id="MED6282279.1"/>
    </source>
</evidence>
<proteinExistence type="predicted"/>